<evidence type="ECO:0000313" key="5">
    <source>
        <dbReference type="Proteomes" id="UP000234384"/>
    </source>
</evidence>
<dbReference type="GO" id="GO:0008757">
    <property type="term" value="F:S-adenosylmethionine-dependent methyltransferase activity"/>
    <property type="evidence" value="ECO:0007669"/>
    <property type="project" value="InterPro"/>
</dbReference>
<dbReference type="InterPro" id="IPR007848">
    <property type="entry name" value="Small_mtfrase_dom"/>
</dbReference>
<accession>A0A2I1K1S9</accession>
<dbReference type="AlphaFoldDB" id="A0A2I1K1S9"/>
<dbReference type="Pfam" id="PF05175">
    <property type="entry name" value="MTS"/>
    <property type="match status" value="1"/>
</dbReference>
<gene>
    <name evidence="4" type="ORF">CYJ57_03775</name>
</gene>
<dbReference type="CDD" id="cd02440">
    <property type="entry name" value="AdoMet_MTases"/>
    <property type="match status" value="1"/>
</dbReference>
<proteinExistence type="predicted"/>
<reference evidence="4 5" key="1">
    <citation type="submission" date="2017-12" db="EMBL/GenBank/DDBJ databases">
        <title>Phylogenetic diversity of female urinary microbiome.</title>
        <authorList>
            <person name="Thomas-White K."/>
            <person name="Wolfe A.J."/>
        </authorList>
    </citation>
    <scope>NUCLEOTIDE SEQUENCE [LARGE SCALE GENOMIC DNA]</scope>
    <source>
        <strain evidence="4 5">UMB0898</strain>
    </source>
</reference>
<dbReference type="PANTHER" id="PTHR47816:SF4">
    <property type="entry name" value="RIBOSOMAL RNA SMALL SUBUNIT METHYLTRANSFERASE C"/>
    <property type="match status" value="1"/>
</dbReference>
<evidence type="ECO:0000256" key="1">
    <source>
        <dbReference type="ARBA" id="ARBA00022603"/>
    </source>
</evidence>
<dbReference type="InterPro" id="IPR046977">
    <property type="entry name" value="RsmC/RlmG"/>
</dbReference>
<feature type="domain" description="Methyltransferase small" evidence="3">
    <location>
        <begin position="29"/>
        <end position="202"/>
    </location>
</feature>
<evidence type="ECO:0000259" key="3">
    <source>
        <dbReference type="Pfam" id="PF05175"/>
    </source>
</evidence>
<evidence type="ECO:0000256" key="2">
    <source>
        <dbReference type="ARBA" id="ARBA00022679"/>
    </source>
</evidence>
<comment type="caution">
    <text evidence="4">The sequence shown here is derived from an EMBL/GenBank/DDBJ whole genome shotgun (WGS) entry which is preliminary data.</text>
</comment>
<organism evidence="4 5">
    <name type="scientific">Falseniella ignava</name>
    <dbReference type="NCBI Taxonomy" id="137730"/>
    <lineage>
        <taxon>Bacteria</taxon>
        <taxon>Bacillati</taxon>
        <taxon>Bacillota</taxon>
        <taxon>Bacilli</taxon>
        <taxon>Lactobacillales</taxon>
        <taxon>Aerococcaceae</taxon>
        <taxon>Falseniella</taxon>
    </lineage>
</organism>
<protein>
    <submittedName>
        <fullName evidence="4">Class I SAM-dependent methyltransferase</fullName>
    </submittedName>
</protein>
<dbReference type="PANTHER" id="PTHR47816">
    <property type="entry name" value="RIBOSOMAL RNA SMALL SUBUNIT METHYLTRANSFERASE C"/>
    <property type="match status" value="1"/>
</dbReference>
<dbReference type="OrthoDB" id="9764961at2"/>
<evidence type="ECO:0000313" key="4">
    <source>
        <dbReference type="EMBL" id="PKY89492.1"/>
    </source>
</evidence>
<keyword evidence="2 4" id="KW-0808">Transferase</keyword>
<dbReference type="Proteomes" id="UP000234384">
    <property type="component" value="Unassembled WGS sequence"/>
</dbReference>
<name>A0A2I1K1S9_9LACT</name>
<dbReference type="EMBL" id="PKHE01000007">
    <property type="protein sequence ID" value="PKY89492.1"/>
    <property type="molecule type" value="Genomic_DNA"/>
</dbReference>
<dbReference type="InterPro" id="IPR029063">
    <property type="entry name" value="SAM-dependent_MTases_sf"/>
</dbReference>
<keyword evidence="1 4" id="KW-0489">Methyltransferase</keyword>
<dbReference type="RefSeq" id="WP_101954134.1">
    <property type="nucleotide sequence ID" value="NZ_PKHE01000007.1"/>
</dbReference>
<sequence length="210" mass="24414">MNDHYYSQQPTSYHDPKRYTWVEEGTPFQFETDRGVFSRDGLDYGSQVLIKTVRRYWQPRWRSLLELGSGYGPVAIILKKLSEIDGQDLTVTGIELNQRAYDLAQTNQQLNQVKAIQWMQNDVTKVNWDVQYDCVVTNPPIRAGKQTIQAFVDQAEIALKPGGELYVVIQKKQGAPSMRDYMVQRFDNVERLKQDRGYWILRSIKQEGSD</sequence>
<dbReference type="Gene3D" id="3.40.50.150">
    <property type="entry name" value="Vaccinia Virus protein VP39"/>
    <property type="match status" value="1"/>
</dbReference>
<dbReference type="SUPFAM" id="SSF53335">
    <property type="entry name" value="S-adenosyl-L-methionine-dependent methyltransferases"/>
    <property type="match status" value="1"/>
</dbReference>
<dbReference type="GO" id="GO:0032259">
    <property type="term" value="P:methylation"/>
    <property type="evidence" value="ECO:0007669"/>
    <property type="project" value="UniProtKB-KW"/>
</dbReference>